<sequence length="158" mass="18502">MIAFIPYQRFEIKIKLSQDATREKLADIVEPRQLGWRFSNEHKPFEGELEINRFKISRVIRYRNSFLPVLVGGIQDDLDASSLQILARPNWFVIVLWPLLLLAFFYSTIISADVTSLGLILLFILFFYGVPTLFFNLELNKAKKLLNEQFETERFSLP</sequence>
<keyword evidence="1" id="KW-1133">Transmembrane helix</keyword>
<name>A0A3B0VCA3_9ZZZZ</name>
<keyword evidence="1" id="KW-0472">Membrane</keyword>
<organism evidence="2">
    <name type="scientific">hydrothermal vent metagenome</name>
    <dbReference type="NCBI Taxonomy" id="652676"/>
    <lineage>
        <taxon>unclassified sequences</taxon>
        <taxon>metagenomes</taxon>
        <taxon>ecological metagenomes</taxon>
    </lineage>
</organism>
<proteinExistence type="predicted"/>
<dbReference type="AlphaFoldDB" id="A0A3B0VCA3"/>
<feature type="transmembrane region" description="Helical" evidence="1">
    <location>
        <begin position="116"/>
        <end position="137"/>
    </location>
</feature>
<evidence type="ECO:0000256" key="1">
    <source>
        <dbReference type="SAM" id="Phobius"/>
    </source>
</evidence>
<accession>A0A3B0VCA3</accession>
<evidence type="ECO:0000313" key="2">
    <source>
        <dbReference type="EMBL" id="VAW35847.1"/>
    </source>
</evidence>
<reference evidence="2" key="1">
    <citation type="submission" date="2018-06" db="EMBL/GenBank/DDBJ databases">
        <authorList>
            <person name="Zhirakovskaya E."/>
        </authorList>
    </citation>
    <scope>NUCLEOTIDE SEQUENCE</scope>
</reference>
<gene>
    <name evidence="2" type="ORF">MNBD_CHLOROFLEXI01-2959</name>
</gene>
<feature type="transmembrane region" description="Helical" evidence="1">
    <location>
        <begin position="91"/>
        <end position="110"/>
    </location>
</feature>
<dbReference type="EMBL" id="UOEU01000601">
    <property type="protein sequence ID" value="VAW35847.1"/>
    <property type="molecule type" value="Genomic_DNA"/>
</dbReference>
<protein>
    <submittedName>
        <fullName evidence="2">Uncharacterized protein</fullName>
    </submittedName>
</protein>
<keyword evidence="1" id="KW-0812">Transmembrane</keyword>